<keyword evidence="5 14" id="KW-0812">Transmembrane</keyword>
<accession>A0ABP0WF43</accession>
<evidence type="ECO:0000313" key="17">
    <source>
        <dbReference type="Proteomes" id="UP001497444"/>
    </source>
</evidence>
<evidence type="ECO:0000256" key="10">
    <source>
        <dbReference type="ARBA" id="ARBA00022989"/>
    </source>
</evidence>
<proteinExistence type="inferred from homology"/>
<dbReference type="Gene3D" id="3.40.50.300">
    <property type="entry name" value="P-loop containing nucleotide triphosphate hydrolases"/>
    <property type="match status" value="1"/>
</dbReference>
<dbReference type="InterPro" id="IPR027417">
    <property type="entry name" value="P-loop_NTPase"/>
</dbReference>
<dbReference type="PROSITE" id="PS51417">
    <property type="entry name" value="ARF"/>
    <property type="match status" value="1"/>
</dbReference>
<feature type="transmembrane region" description="Helical" evidence="14">
    <location>
        <begin position="52"/>
        <end position="72"/>
    </location>
</feature>
<evidence type="ECO:0000256" key="2">
    <source>
        <dbReference type="ARBA" id="ARBA00005619"/>
    </source>
</evidence>
<evidence type="ECO:0000256" key="8">
    <source>
        <dbReference type="ARBA" id="ARBA00022824"/>
    </source>
</evidence>
<keyword evidence="10 14" id="KW-1133">Transmembrane helix</keyword>
<feature type="signal peptide" evidence="15">
    <location>
        <begin position="1"/>
        <end position="17"/>
    </location>
</feature>
<evidence type="ECO:0000256" key="3">
    <source>
        <dbReference type="ARBA" id="ARBA00010290"/>
    </source>
</evidence>
<sequence length="285" mass="32201">MMVMMMMMMMMMSLATAAEEESAAAEEEQVSSSVSSPRQWDSWTKQLQHEEVALFFTFVVLFVTLVFFYFVIRVAFRRKVSNTILLVGLSDAGKTTLFYQLRDGSAHQGSVTSMEPNDDEFILHSESTKKGKIKPVRIIDVPGHARLRPKLDDFLPKACGLVFVVDALDFMPHLRSAAEYLYEVLTKTVVARKKIPVLLACNKMDKITAHSTDFIRKQLEKEINKLRLTRSAISSADVTSEISLGVEGEPFKFSQCVNQVSTTEMSALNGQVEEVERFIREQVKP</sequence>
<keyword evidence="6" id="KW-0519">Myristate</keyword>
<dbReference type="SUPFAM" id="SSF52540">
    <property type="entry name" value="P-loop containing nucleoside triphosphate hydrolases"/>
    <property type="match status" value="1"/>
</dbReference>
<evidence type="ECO:0000256" key="1">
    <source>
        <dbReference type="ARBA" id="ARBA00004389"/>
    </source>
</evidence>
<dbReference type="PANTHER" id="PTHR45909">
    <property type="entry name" value="ADP-RIBOSYLATION FACTOR-RELATED PROTEIN 1"/>
    <property type="match status" value="1"/>
</dbReference>
<evidence type="ECO:0000256" key="12">
    <source>
        <dbReference type="ARBA" id="ARBA00023136"/>
    </source>
</evidence>
<evidence type="ECO:0000256" key="14">
    <source>
        <dbReference type="SAM" id="Phobius"/>
    </source>
</evidence>
<dbReference type="InterPro" id="IPR006689">
    <property type="entry name" value="Small_GTPase_ARF/SAR"/>
</dbReference>
<dbReference type="SMART" id="SM00177">
    <property type="entry name" value="ARF"/>
    <property type="match status" value="1"/>
</dbReference>
<dbReference type="InterPro" id="IPR019009">
    <property type="entry name" value="SRP_receptor_beta_su"/>
</dbReference>
<evidence type="ECO:0000256" key="5">
    <source>
        <dbReference type="ARBA" id="ARBA00022692"/>
    </source>
</evidence>
<keyword evidence="15" id="KW-0732">Signal</keyword>
<evidence type="ECO:0000256" key="9">
    <source>
        <dbReference type="ARBA" id="ARBA00022892"/>
    </source>
</evidence>
<keyword evidence="12 14" id="KW-0472">Membrane</keyword>
<dbReference type="PANTHER" id="PTHR45909:SF1">
    <property type="entry name" value="ADP-RIBOSYLATION FACTOR-RELATED PROTEIN 1"/>
    <property type="match status" value="1"/>
</dbReference>
<keyword evidence="9" id="KW-0931">ER-Golgi transport</keyword>
<comment type="similarity">
    <text evidence="3">Belongs to the small GTPase superfamily. Arf family.</text>
</comment>
<gene>
    <name evidence="16" type="ORF">CSSPJE1EN1_LOCUS9866</name>
</gene>
<keyword evidence="17" id="KW-1185">Reference proteome</keyword>
<dbReference type="Pfam" id="PF09439">
    <property type="entry name" value="SRPRB"/>
    <property type="match status" value="1"/>
</dbReference>
<evidence type="ECO:0000256" key="7">
    <source>
        <dbReference type="ARBA" id="ARBA00022741"/>
    </source>
</evidence>
<keyword evidence="13" id="KW-0675">Receptor</keyword>
<evidence type="ECO:0000256" key="6">
    <source>
        <dbReference type="ARBA" id="ARBA00022707"/>
    </source>
</evidence>
<keyword evidence="8" id="KW-0256">Endoplasmic reticulum</keyword>
<dbReference type="InterPro" id="IPR005225">
    <property type="entry name" value="Small_GTP-bd"/>
</dbReference>
<protein>
    <recommendedName>
        <fullName evidence="4">Signal recognition particle receptor subunit beta</fullName>
    </recommendedName>
</protein>
<dbReference type="CDD" id="cd04105">
    <property type="entry name" value="SR_beta"/>
    <property type="match status" value="1"/>
</dbReference>
<organism evidence="16 17">
    <name type="scientific">Sphagnum jensenii</name>
    <dbReference type="NCBI Taxonomy" id="128206"/>
    <lineage>
        <taxon>Eukaryota</taxon>
        <taxon>Viridiplantae</taxon>
        <taxon>Streptophyta</taxon>
        <taxon>Embryophyta</taxon>
        <taxon>Bryophyta</taxon>
        <taxon>Sphagnophytina</taxon>
        <taxon>Sphagnopsida</taxon>
        <taxon>Sphagnales</taxon>
        <taxon>Sphagnaceae</taxon>
        <taxon>Sphagnum</taxon>
    </lineage>
</organism>
<dbReference type="Proteomes" id="UP001497444">
    <property type="component" value="Chromosome 16"/>
</dbReference>
<dbReference type="NCBIfam" id="TIGR00231">
    <property type="entry name" value="small_GTP"/>
    <property type="match status" value="1"/>
</dbReference>
<reference evidence="16" key="1">
    <citation type="submission" date="2024-02" db="EMBL/GenBank/DDBJ databases">
        <authorList>
            <consortium name="ELIXIR-Norway"/>
            <consortium name="Elixir Norway"/>
        </authorList>
    </citation>
    <scope>NUCLEOTIDE SEQUENCE</scope>
</reference>
<name>A0ABP0WF43_9BRYO</name>
<keyword evidence="6" id="KW-0449">Lipoprotein</keyword>
<feature type="chain" id="PRO_5047282176" description="Signal recognition particle receptor subunit beta" evidence="15">
    <location>
        <begin position="18"/>
        <end position="285"/>
    </location>
</feature>
<dbReference type="EMBL" id="OZ020111">
    <property type="protein sequence ID" value="CAK9264388.1"/>
    <property type="molecule type" value="Genomic_DNA"/>
</dbReference>
<comment type="subcellular location">
    <subcellularLocation>
        <location evidence="1">Endoplasmic reticulum membrane</location>
        <topology evidence="1">Single-pass membrane protein</topology>
    </subcellularLocation>
</comment>
<keyword evidence="9" id="KW-0813">Transport</keyword>
<comment type="similarity">
    <text evidence="2">Belongs to the SRP receptor beta subunit family.</text>
</comment>
<evidence type="ECO:0000256" key="11">
    <source>
        <dbReference type="ARBA" id="ARBA00023134"/>
    </source>
</evidence>
<evidence type="ECO:0000313" key="16">
    <source>
        <dbReference type="EMBL" id="CAK9264388.1"/>
    </source>
</evidence>
<dbReference type="InterPro" id="IPR024156">
    <property type="entry name" value="Small_GTPase_ARF"/>
</dbReference>
<evidence type="ECO:0000256" key="15">
    <source>
        <dbReference type="SAM" id="SignalP"/>
    </source>
</evidence>
<evidence type="ECO:0000256" key="4">
    <source>
        <dbReference type="ARBA" id="ARBA00020256"/>
    </source>
</evidence>
<keyword evidence="11" id="KW-0342">GTP-binding</keyword>
<dbReference type="SMART" id="SM00178">
    <property type="entry name" value="SAR"/>
    <property type="match status" value="1"/>
</dbReference>
<keyword evidence="7" id="KW-0547">Nucleotide-binding</keyword>
<evidence type="ECO:0000256" key="13">
    <source>
        <dbReference type="ARBA" id="ARBA00023170"/>
    </source>
</evidence>